<name>A0ACB8CF47_DERSI</name>
<comment type="caution">
    <text evidence="1">The sequence shown here is derived from an EMBL/GenBank/DDBJ whole genome shotgun (WGS) entry which is preliminary data.</text>
</comment>
<proteinExistence type="predicted"/>
<keyword evidence="2" id="KW-1185">Reference proteome</keyword>
<evidence type="ECO:0000313" key="2">
    <source>
        <dbReference type="Proteomes" id="UP000821865"/>
    </source>
</evidence>
<reference evidence="1" key="1">
    <citation type="submission" date="2020-05" db="EMBL/GenBank/DDBJ databases">
        <title>Large-scale comparative analyses of tick genomes elucidate their genetic diversity and vector capacities.</title>
        <authorList>
            <person name="Jia N."/>
            <person name="Wang J."/>
            <person name="Shi W."/>
            <person name="Du L."/>
            <person name="Sun Y."/>
            <person name="Zhan W."/>
            <person name="Jiang J."/>
            <person name="Wang Q."/>
            <person name="Zhang B."/>
            <person name="Ji P."/>
            <person name="Sakyi L.B."/>
            <person name="Cui X."/>
            <person name="Yuan T."/>
            <person name="Jiang B."/>
            <person name="Yang W."/>
            <person name="Lam T.T.-Y."/>
            <person name="Chang Q."/>
            <person name="Ding S."/>
            <person name="Wang X."/>
            <person name="Zhu J."/>
            <person name="Ruan X."/>
            <person name="Zhao L."/>
            <person name="Wei J."/>
            <person name="Que T."/>
            <person name="Du C."/>
            <person name="Cheng J."/>
            <person name="Dai P."/>
            <person name="Han X."/>
            <person name="Huang E."/>
            <person name="Gao Y."/>
            <person name="Liu J."/>
            <person name="Shao H."/>
            <person name="Ye R."/>
            <person name="Li L."/>
            <person name="Wei W."/>
            <person name="Wang X."/>
            <person name="Wang C."/>
            <person name="Yang T."/>
            <person name="Huo Q."/>
            <person name="Li W."/>
            <person name="Guo W."/>
            <person name="Chen H."/>
            <person name="Zhou L."/>
            <person name="Ni X."/>
            <person name="Tian J."/>
            <person name="Zhou Y."/>
            <person name="Sheng Y."/>
            <person name="Liu T."/>
            <person name="Pan Y."/>
            <person name="Xia L."/>
            <person name="Li J."/>
            <person name="Zhao F."/>
            <person name="Cao W."/>
        </authorList>
    </citation>
    <scope>NUCLEOTIDE SEQUENCE</scope>
    <source>
        <strain evidence="1">Dsil-2018</strain>
    </source>
</reference>
<evidence type="ECO:0000313" key="1">
    <source>
        <dbReference type="EMBL" id="KAH7941316.1"/>
    </source>
</evidence>
<dbReference type="EMBL" id="CM023476">
    <property type="protein sequence ID" value="KAH7941316.1"/>
    <property type="molecule type" value="Genomic_DNA"/>
</dbReference>
<dbReference type="Proteomes" id="UP000821865">
    <property type="component" value="Chromosome 7"/>
</dbReference>
<gene>
    <name evidence="1" type="ORF">HPB49_012173</name>
</gene>
<organism evidence="1 2">
    <name type="scientific">Dermacentor silvarum</name>
    <name type="common">Tick</name>
    <dbReference type="NCBI Taxonomy" id="543639"/>
    <lineage>
        <taxon>Eukaryota</taxon>
        <taxon>Metazoa</taxon>
        <taxon>Ecdysozoa</taxon>
        <taxon>Arthropoda</taxon>
        <taxon>Chelicerata</taxon>
        <taxon>Arachnida</taxon>
        <taxon>Acari</taxon>
        <taxon>Parasitiformes</taxon>
        <taxon>Ixodida</taxon>
        <taxon>Ixodoidea</taxon>
        <taxon>Ixodidae</taxon>
        <taxon>Rhipicephalinae</taxon>
        <taxon>Dermacentor</taxon>
    </lineage>
</organism>
<accession>A0ACB8CF47</accession>
<protein>
    <submittedName>
        <fullName evidence="1">Uncharacterized protein</fullName>
    </submittedName>
</protein>
<sequence length="210" mass="23319">MPLEVAAQKTRASSWLDNETKHAAVAKLTNVRTIVWPSDKFLTAKALEKVYGNFTDSAPSFVEYWIETRRSQRLMFGSEAAEQELLLRDNAQLPYVEYVHVLNRLSVALGALAPPLYYQDGTKAMLHGGVLYQYARELLRAIDNEGVKDLTEEKVFFITACLPSCAVTPADNLYGGDCNKAVMNFAPFAEAFGCPVGSNMNPATKCTFYD</sequence>